<dbReference type="AlphaFoldDB" id="A0A9K3NUB8"/>
<dbReference type="Gramene" id="mRNA:HanXRQr2_Chr03g0092601">
    <property type="protein sequence ID" value="CDS:HanXRQr2_Chr03g0092601.1"/>
    <property type="gene ID" value="HanXRQr2_Chr03g0092601"/>
</dbReference>
<evidence type="ECO:0000256" key="1">
    <source>
        <dbReference type="SAM" id="MobiDB-lite"/>
    </source>
</evidence>
<evidence type="ECO:0000313" key="3">
    <source>
        <dbReference type="Proteomes" id="UP000215914"/>
    </source>
</evidence>
<sequence length="160" mass="18273">MEQVVERRWPPTFADWSDSNQMLFDHQTYMGASMERALKQNYDRQEQWNCAHMYAHQEEMNNHYLDDRQGCMLDAWHSGQPVVSDPPIVDYSTLPPYDGSVTYPVPPLHHSQWVDPHTGMGNQQAGQEGNQGGSSSGSFGFGELADVMTSIFGPRQPRYY</sequence>
<gene>
    <name evidence="2" type="ORF">HanXRQr2_Chr03g0092601</name>
</gene>
<proteinExistence type="predicted"/>
<protein>
    <submittedName>
        <fullName evidence="2">Uncharacterized protein</fullName>
    </submittedName>
</protein>
<organism evidence="2 3">
    <name type="scientific">Helianthus annuus</name>
    <name type="common">Common sunflower</name>
    <dbReference type="NCBI Taxonomy" id="4232"/>
    <lineage>
        <taxon>Eukaryota</taxon>
        <taxon>Viridiplantae</taxon>
        <taxon>Streptophyta</taxon>
        <taxon>Embryophyta</taxon>
        <taxon>Tracheophyta</taxon>
        <taxon>Spermatophyta</taxon>
        <taxon>Magnoliopsida</taxon>
        <taxon>eudicotyledons</taxon>
        <taxon>Gunneridae</taxon>
        <taxon>Pentapetalae</taxon>
        <taxon>asterids</taxon>
        <taxon>campanulids</taxon>
        <taxon>Asterales</taxon>
        <taxon>Asteraceae</taxon>
        <taxon>Asteroideae</taxon>
        <taxon>Heliantheae alliance</taxon>
        <taxon>Heliantheae</taxon>
        <taxon>Helianthus</taxon>
    </lineage>
</organism>
<comment type="caution">
    <text evidence="2">The sequence shown here is derived from an EMBL/GenBank/DDBJ whole genome shotgun (WGS) entry which is preliminary data.</text>
</comment>
<reference evidence="2" key="2">
    <citation type="submission" date="2020-06" db="EMBL/GenBank/DDBJ databases">
        <title>Helianthus annuus Genome sequencing and assembly Release 2.</title>
        <authorList>
            <person name="Gouzy J."/>
            <person name="Langlade N."/>
            <person name="Munos S."/>
        </authorList>
    </citation>
    <scope>NUCLEOTIDE SEQUENCE</scope>
    <source>
        <tissue evidence="2">Leaves</tissue>
    </source>
</reference>
<name>A0A9K3NUB8_HELAN</name>
<dbReference type="Proteomes" id="UP000215914">
    <property type="component" value="Unassembled WGS sequence"/>
</dbReference>
<dbReference type="EMBL" id="MNCJ02000318">
    <property type="protein sequence ID" value="KAF5812961.1"/>
    <property type="molecule type" value="Genomic_DNA"/>
</dbReference>
<keyword evidence="3" id="KW-1185">Reference proteome</keyword>
<feature type="region of interest" description="Disordered" evidence="1">
    <location>
        <begin position="108"/>
        <end position="139"/>
    </location>
</feature>
<accession>A0A9K3NUB8</accession>
<reference evidence="2" key="1">
    <citation type="journal article" date="2017" name="Nature">
        <title>The sunflower genome provides insights into oil metabolism, flowering and Asterid evolution.</title>
        <authorList>
            <person name="Badouin H."/>
            <person name="Gouzy J."/>
            <person name="Grassa C.J."/>
            <person name="Murat F."/>
            <person name="Staton S.E."/>
            <person name="Cottret L."/>
            <person name="Lelandais-Briere C."/>
            <person name="Owens G.L."/>
            <person name="Carrere S."/>
            <person name="Mayjonade B."/>
            <person name="Legrand L."/>
            <person name="Gill N."/>
            <person name="Kane N.C."/>
            <person name="Bowers J.E."/>
            <person name="Hubner S."/>
            <person name="Bellec A."/>
            <person name="Berard A."/>
            <person name="Berges H."/>
            <person name="Blanchet N."/>
            <person name="Boniface M.C."/>
            <person name="Brunel D."/>
            <person name="Catrice O."/>
            <person name="Chaidir N."/>
            <person name="Claudel C."/>
            <person name="Donnadieu C."/>
            <person name="Faraut T."/>
            <person name="Fievet G."/>
            <person name="Helmstetter N."/>
            <person name="King M."/>
            <person name="Knapp S.J."/>
            <person name="Lai Z."/>
            <person name="Le Paslier M.C."/>
            <person name="Lippi Y."/>
            <person name="Lorenzon L."/>
            <person name="Mandel J.R."/>
            <person name="Marage G."/>
            <person name="Marchand G."/>
            <person name="Marquand E."/>
            <person name="Bret-Mestries E."/>
            <person name="Morien E."/>
            <person name="Nambeesan S."/>
            <person name="Nguyen T."/>
            <person name="Pegot-Espagnet P."/>
            <person name="Pouilly N."/>
            <person name="Raftis F."/>
            <person name="Sallet E."/>
            <person name="Schiex T."/>
            <person name="Thomas J."/>
            <person name="Vandecasteele C."/>
            <person name="Vares D."/>
            <person name="Vear F."/>
            <person name="Vautrin S."/>
            <person name="Crespi M."/>
            <person name="Mangin B."/>
            <person name="Burke J.M."/>
            <person name="Salse J."/>
            <person name="Munos S."/>
            <person name="Vincourt P."/>
            <person name="Rieseberg L.H."/>
            <person name="Langlade N.B."/>
        </authorList>
    </citation>
    <scope>NUCLEOTIDE SEQUENCE</scope>
    <source>
        <tissue evidence="2">Leaves</tissue>
    </source>
</reference>
<evidence type="ECO:0000313" key="2">
    <source>
        <dbReference type="EMBL" id="KAF5812961.1"/>
    </source>
</evidence>